<dbReference type="InParanoid" id="A0A7N2RD36"/>
<dbReference type="EMBL" id="LRBV02000011">
    <property type="status" value="NOT_ANNOTATED_CDS"/>
    <property type="molecule type" value="Genomic_DNA"/>
</dbReference>
<organism evidence="1 2">
    <name type="scientific">Quercus lobata</name>
    <name type="common">Valley oak</name>
    <dbReference type="NCBI Taxonomy" id="97700"/>
    <lineage>
        <taxon>Eukaryota</taxon>
        <taxon>Viridiplantae</taxon>
        <taxon>Streptophyta</taxon>
        <taxon>Embryophyta</taxon>
        <taxon>Tracheophyta</taxon>
        <taxon>Spermatophyta</taxon>
        <taxon>Magnoliopsida</taxon>
        <taxon>eudicotyledons</taxon>
        <taxon>Gunneridae</taxon>
        <taxon>Pentapetalae</taxon>
        <taxon>rosids</taxon>
        <taxon>fabids</taxon>
        <taxon>Fagales</taxon>
        <taxon>Fagaceae</taxon>
        <taxon>Quercus</taxon>
    </lineage>
</organism>
<reference evidence="1" key="2">
    <citation type="submission" date="2021-01" db="UniProtKB">
        <authorList>
            <consortium name="EnsemblPlants"/>
        </authorList>
    </citation>
    <scope>IDENTIFICATION</scope>
</reference>
<accession>A0A7N2RD36</accession>
<name>A0A7N2RD36_QUELO</name>
<protein>
    <submittedName>
        <fullName evidence="1">Uncharacterized protein</fullName>
    </submittedName>
</protein>
<dbReference type="Proteomes" id="UP000594261">
    <property type="component" value="Chromosome 11"/>
</dbReference>
<proteinExistence type="predicted"/>
<evidence type="ECO:0000313" key="1">
    <source>
        <dbReference type="EnsemblPlants" id="QL11p017681:mrna:CDS:2"/>
    </source>
</evidence>
<sequence>MRGICPQHLLLIDSSRGLGMERVRVVVKEIAYAENHAKLSPVQRSVIIPVLSLPPPLSLLLRPPTQAPVLCFHLGKTSSF</sequence>
<dbReference type="Gramene" id="QL11p017681:mrna">
    <property type="protein sequence ID" value="QL11p017681:mrna:CDS:2"/>
    <property type="gene ID" value="QL11p017681"/>
</dbReference>
<dbReference type="EnsemblPlants" id="QL11p017681:mrna">
    <property type="protein sequence ID" value="QL11p017681:mrna:CDS:2"/>
    <property type="gene ID" value="QL11p017681"/>
</dbReference>
<evidence type="ECO:0000313" key="2">
    <source>
        <dbReference type="Proteomes" id="UP000594261"/>
    </source>
</evidence>
<reference evidence="1 2" key="1">
    <citation type="journal article" date="2016" name="G3 (Bethesda)">
        <title>First Draft Assembly and Annotation of the Genome of a California Endemic Oak Quercus lobata Nee (Fagaceae).</title>
        <authorList>
            <person name="Sork V.L."/>
            <person name="Fitz-Gibbon S.T."/>
            <person name="Puiu D."/>
            <person name="Crepeau M."/>
            <person name="Gugger P.F."/>
            <person name="Sherman R."/>
            <person name="Stevens K."/>
            <person name="Langley C.H."/>
            <person name="Pellegrini M."/>
            <person name="Salzberg S.L."/>
        </authorList>
    </citation>
    <scope>NUCLEOTIDE SEQUENCE [LARGE SCALE GENOMIC DNA]</scope>
    <source>
        <strain evidence="1 2">cv. SW786</strain>
    </source>
</reference>
<dbReference type="AlphaFoldDB" id="A0A7N2RD36"/>
<keyword evidence="2" id="KW-1185">Reference proteome</keyword>